<evidence type="ECO:0000313" key="2">
    <source>
        <dbReference type="Proteomes" id="UP001359559"/>
    </source>
</evidence>
<accession>A0AAN9JMK7</accession>
<comment type="caution">
    <text evidence="1">The sequence shown here is derived from an EMBL/GenBank/DDBJ whole genome shotgun (WGS) entry which is preliminary data.</text>
</comment>
<dbReference type="Proteomes" id="UP001359559">
    <property type="component" value="Unassembled WGS sequence"/>
</dbReference>
<proteinExistence type="predicted"/>
<sequence>MATEKGKFTCLCVEIDYEREKLSIRAWWIRLKPFYWVKKGIPPKSDVGMGLYAFKAHLNQIIVLDKSPPKGKGNALATKGLEVLNGQQPNEVVFMEVEDE</sequence>
<gene>
    <name evidence="1" type="ORF">RJT34_12653</name>
</gene>
<protein>
    <submittedName>
        <fullName evidence="1">Uncharacterized protein</fullName>
    </submittedName>
</protein>
<keyword evidence="2" id="KW-1185">Reference proteome</keyword>
<organism evidence="1 2">
    <name type="scientific">Clitoria ternatea</name>
    <name type="common">Butterfly pea</name>
    <dbReference type="NCBI Taxonomy" id="43366"/>
    <lineage>
        <taxon>Eukaryota</taxon>
        <taxon>Viridiplantae</taxon>
        <taxon>Streptophyta</taxon>
        <taxon>Embryophyta</taxon>
        <taxon>Tracheophyta</taxon>
        <taxon>Spermatophyta</taxon>
        <taxon>Magnoliopsida</taxon>
        <taxon>eudicotyledons</taxon>
        <taxon>Gunneridae</taxon>
        <taxon>Pentapetalae</taxon>
        <taxon>rosids</taxon>
        <taxon>fabids</taxon>
        <taxon>Fabales</taxon>
        <taxon>Fabaceae</taxon>
        <taxon>Papilionoideae</taxon>
        <taxon>50 kb inversion clade</taxon>
        <taxon>NPAAA clade</taxon>
        <taxon>indigoferoid/millettioid clade</taxon>
        <taxon>Phaseoleae</taxon>
        <taxon>Clitoria</taxon>
    </lineage>
</organism>
<dbReference type="EMBL" id="JAYKXN010000003">
    <property type="protein sequence ID" value="KAK7301778.1"/>
    <property type="molecule type" value="Genomic_DNA"/>
</dbReference>
<evidence type="ECO:0000313" key="1">
    <source>
        <dbReference type="EMBL" id="KAK7301778.1"/>
    </source>
</evidence>
<reference evidence="1 2" key="1">
    <citation type="submission" date="2024-01" db="EMBL/GenBank/DDBJ databases">
        <title>The genomes of 5 underutilized Papilionoideae crops provide insights into root nodulation and disease resistance.</title>
        <authorList>
            <person name="Yuan L."/>
        </authorList>
    </citation>
    <scope>NUCLEOTIDE SEQUENCE [LARGE SCALE GENOMIC DNA]</scope>
    <source>
        <strain evidence="1">LY-2023</strain>
        <tissue evidence="1">Leaf</tissue>
    </source>
</reference>
<name>A0AAN9JMK7_CLITE</name>
<dbReference type="AlphaFoldDB" id="A0AAN9JMK7"/>